<dbReference type="Gene3D" id="3.30.530.20">
    <property type="match status" value="1"/>
</dbReference>
<keyword evidence="1" id="KW-0472">Membrane</keyword>
<reference evidence="2 3" key="1">
    <citation type="submission" date="2023-07" db="EMBL/GenBank/DDBJ databases">
        <title>Genomic Encyclopedia of Type Strains, Phase IV (KMG-IV): sequencing the most valuable type-strain genomes for metagenomic binning, comparative biology and taxonomic classification.</title>
        <authorList>
            <person name="Goeker M."/>
        </authorList>
    </citation>
    <scope>NUCLEOTIDE SEQUENCE [LARGE SCALE GENOMIC DNA]</scope>
    <source>
        <strain evidence="2 3">DSM 18695</strain>
    </source>
</reference>
<accession>A0ABU0IVW9</accession>
<organism evidence="2 3">
    <name type="scientific">Caulobacter ginsengisoli</name>
    <dbReference type="NCBI Taxonomy" id="400775"/>
    <lineage>
        <taxon>Bacteria</taxon>
        <taxon>Pseudomonadati</taxon>
        <taxon>Pseudomonadota</taxon>
        <taxon>Alphaproteobacteria</taxon>
        <taxon>Caulobacterales</taxon>
        <taxon>Caulobacteraceae</taxon>
        <taxon>Caulobacter</taxon>
    </lineage>
</organism>
<protein>
    <recommendedName>
        <fullName evidence="4">SRPBCC family protein</fullName>
    </recommendedName>
</protein>
<feature type="transmembrane region" description="Helical" evidence="1">
    <location>
        <begin position="105"/>
        <end position="123"/>
    </location>
</feature>
<feature type="transmembrane region" description="Helical" evidence="1">
    <location>
        <begin position="20"/>
        <end position="37"/>
    </location>
</feature>
<dbReference type="EMBL" id="JAUSVS010000009">
    <property type="protein sequence ID" value="MDQ0466148.1"/>
    <property type="molecule type" value="Genomic_DNA"/>
</dbReference>
<dbReference type="RefSeq" id="WP_307352019.1">
    <property type="nucleotide sequence ID" value="NZ_JAUSVS010000009.1"/>
</dbReference>
<sequence>MQQDTRPTRTPRRRPTGRLLSAFALALAIALSTYLLLNFSSSASAWLASFWFLAMLPAMLCALICYFGDPDQKRGDAFYWLVPVVLIGLVDVGSALVLHEGVICLLMISPIWIAFGWIGAFLMRGQRRRGTGRNTLQSSLLIIPLIAGLAEAQIPRPSEQVELTRSILIQATPDEIWPYAVSNPSISPREGRWTITHNIIGLARPRATVMAGAGVGAVRTAYWGDNINFEERITQWAPGRRLGWRFRFSNSSLQDYTDKHISPDGEFLKVESGDYTIRRISADTSELTLRTRYFARTHVNLYARLWGELLLGDTEDNILTIIKNRSEAAHRRG</sequence>
<keyword evidence="3" id="KW-1185">Reference proteome</keyword>
<evidence type="ECO:0000256" key="1">
    <source>
        <dbReference type="SAM" id="Phobius"/>
    </source>
</evidence>
<feature type="transmembrane region" description="Helical" evidence="1">
    <location>
        <begin position="78"/>
        <end position="99"/>
    </location>
</feature>
<comment type="caution">
    <text evidence="2">The sequence shown here is derived from an EMBL/GenBank/DDBJ whole genome shotgun (WGS) entry which is preliminary data.</text>
</comment>
<proteinExistence type="predicted"/>
<name>A0ABU0IVW9_9CAUL</name>
<evidence type="ECO:0000313" key="3">
    <source>
        <dbReference type="Proteomes" id="UP001228905"/>
    </source>
</evidence>
<gene>
    <name evidence="2" type="ORF">QO010_003941</name>
</gene>
<dbReference type="InterPro" id="IPR023393">
    <property type="entry name" value="START-like_dom_sf"/>
</dbReference>
<dbReference type="Proteomes" id="UP001228905">
    <property type="component" value="Unassembled WGS sequence"/>
</dbReference>
<keyword evidence="1" id="KW-0812">Transmembrane</keyword>
<dbReference type="SUPFAM" id="SSF55961">
    <property type="entry name" value="Bet v1-like"/>
    <property type="match status" value="1"/>
</dbReference>
<evidence type="ECO:0000313" key="2">
    <source>
        <dbReference type="EMBL" id="MDQ0466148.1"/>
    </source>
</evidence>
<feature type="transmembrane region" description="Helical" evidence="1">
    <location>
        <begin position="43"/>
        <end position="66"/>
    </location>
</feature>
<keyword evidence="1" id="KW-1133">Transmembrane helix</keyword>
<evidence type="ECO:0008006" key="4">
    <source>
        <dbReference type="Google" id="ProtNLM"/>
    </source>
</evidence>